<gene>
    <name evidence="2" type="ORF">GORHZ_083_00070</name>
</gene>
<comment type="caution">
    <text evidence="2">The sequence shown here is derived from an EMBL/GenBank/DDBJ whole genome shotgun (WGS) entry which is preliminary data.</text>
</comment>
<reference evidence="2 3" key="1">
    <citation type="submission" date="2012-08" db="EMBL/GenBank/DDBJ databases">
        <title>Whole genome shotgun sequence of Gordonia rhizosphera NBRC 16068.</title>
        <authorList>
            <person name="Takarada H."/>
            <person name="Isaki S."/>
            <person name="Hosoyama A."/>
            <person name="Tsuchikane K."/>
            <person name="Katsumata H."/>
            <person name="Baba S."/>
            <person name="Ohji S."/>
            <person name="Yamazaki S."/>
            <person name="Fujita N."/>
        </authorList>
    </citation>
    <scope>NUCLEOTIDE SEQUENCE [LARGE SCALE GENOMIC DNA]</scope>
    <source>
        <strain evidence="2 3">NBRC 16068</strain>
    </source>
</reference>
<evidence type="ECO:0000313" key="3">
    <source>
        <dbReference type="Proteomes" id="UP000008363"/>
    </source>
</evidence>
<name>K6WU21_9ACTN</name>
<evidence type="ECO:0000256" key="1">
    <source>
        <dbReference type="SAM" id="MobiDB-lite"/>
    </source>
</evidence>
<sequence length="269" mass="29623">MREGDSPSTSSERVLDELRALRKRTDGASVAGLASSPTITQLVGNGDPLVAWSRLQHLALDAEWSREIEAACYSLGFASTSDTHLGRLEDFAAEFYMDERQARRYSDRGLIELSRLITSNWILDAVPTCDVVLNANGPTCCELYARCGHPESVRMDPPRFEVLSDAPAEELHPQWVTEQHDGRCTTRFARPAAVLLSGETSLVVRWSGEVWPKFSAQLSGSWVESTPVVECLGNKMMIRWFPSGSSSETEGVSDKSRNRGVAGGDDDQN</sequence>
<dbReference type="EMBL" id="BAHC01000083">
    <property type="protein sequence ID" value="GAB90064.1"/>
    <property type="molecule type" value="Genomic_DNA"/>
</dbReference>
<feature type="region of interest" description="Disordered" evidence="1">
    <location>
        <begin position="243"/>
        <end position="269"/>
    </location>
</feature>
<accession>K6WU21</accession>
<protein>
    <submittedName>
        <fullName evidence="2">Uncharacterized protein</fullName>
    </submittedName>
</protein>
<evidence type="ECO:0000313" key="2">
    <source>
        <dbReference type="EMBL" id="GAB90064.1"/>
    </source>
</evidence>
<dbReference type="eggNOG" id="ENOG50333PB">
    <property type="taxonomic scope" value="Bacteria"/>
</dbReference>
<dbReference type="Proteomes" id="UP000008363">
    <property type="component" value="Unassembled WGS sequence"/>
</dbReference>
<proteinExistence type="predicted"/>
<dbReference type="AlphaFoldDB" id="K6WU21"/>
<organism evidence="2 3">
    <name type="scientific">Gordonia rhizosphera NBRC 16068</name>
    <dbReference type="NCBI Taxonomy" id="1108045"/>
    <lineage>
        <taxon>Bacteria</taxon>
        <taxon>Bacillati</taxon>
        <taxon>Actinomycetota</taxon>
        <taxon>Actinomycetes</taxon>
        <taxon>Mycobacteriales</taxon>
        <taxon>Gordoniaceae</taxon>
        <taxon>Gordonia</taxon>
    </lineage>
</organism>
<keyword evidence="3" id="KW-1185">Reference proteome</keyword>